<dbReference type="InterPro" id="IPR020846">
    <property type="entry name" value="MFS_dom"/>
</dbReference>
<dbReference type="EMBL" id="CP077717">
    <property type="protein sequence ID" value="QXJ28420.1"/>
    <property type="molecule type" value="Genomic_DNA"/>
</dbReference>
<proteinExistence type="predicted"/>
<feature type="transmembrane region" description="Helical" evidence="5">
    <location>
        <begin position="109"/>
        <end position="129"/>
    </location>
</feature>
<protein>
    <recommendedName>
        <fullName evidence="6">Major facilitator superfamily (MFS) profile domain-containing protein</fullName>
    </recommendedName>
</protein>
<dbReference type="KEGG" id="sshi:J5U23_01289"/>
<accession>A0A8F5BNG8</accession>
<sequence length="495" mass="54161">MYKSKKLTFIRYLYELIDVSNHMSSKLDEYLARIDRLPTWGLSYALLWAIGFSYFITLYDAVGNIGAALPYIPFINASQASLIASLGLFGYIPGSLGLGYLADRIGRRTVLIITVLLTAIGSLGMALSVNFPMLAVFRFIEGAGIGGDLNLAMVYISEFAPSSKRGKYANWIYLAGWIAVGVGATIAALLVTGLPSVGWRLAFGIAAIMAVAALVFRIRAPETVRFLVKKGRINEAESIVRIMEETAMKRAGVQSLPEPKIINYSYQTTNPFSILGKRVFAKRLIGLILFWFFIYFVQYTFSTLWDYYGKFIGYSGAMFNQFVLFTGFAALGDTLMAFLLLTFIERTDRRLITQIGSIGWLVGMVVAAYFAVHFDLLGMTLTLGLITNAIGGGMSYLAGYLMSSESFPTAARSTGFAITDGLGHIGGAIGPLLLFPLVVATGPINAWAIEAFPVVIAAMILWFTVPRTVGVRLEEINEIHLTPQQPQGGIIKSEK</sequence>
<dbReference type="InterPro" id="IPR005829">
    <property type="entry name" value="Sugar_transporter_CS"/>
</dbReference>
<dbReference type="GeneID" id="65562882"/>
<dbReference type="PANTHER" id="PTHR24064">
    <property type="entry name" value="SOLUTE CARRIER FAMILY 22 MEMBER"/>
    <property type="match status" value="1"/>
</dbReference>
<dbReference type="AlphaFoldDB" id="A0A8F5BNG8"/>
<evidence type="ECO:0000256" key="2">
    <source>
        <dbReference type="ARBA" id="ARBA00022692"/>
    </source>
</evidence>
<dbReference type="GO" id="GO:0022857">
    <property type="term" value="F:transmembrane transporter activity"/>
    <property type="evidence" value="ECO:0007669"/>
    <property type="project" value="InterPro"/>
</dbReference>
<dbReference type="CDD" id="cd17316">
    <property type="entry name" value="MFS_SV2_like"/>
    <property type="match status" value="1"/>
</dbReference>
<feature type="domain" description="Major facilitator superfamily (MFS) profile" evidence="6">
    <location>
        <begin position="39"/>
        <end position="469"/>
    </location>
</feature>
<dbReference type="PROSITE" id="PS00216">
    <property type="entry name" value="SUGAR_TRANSPORT_1"/>
    <property type="match status" value="1"/>
</dbReference>
<feature type="transmembrane region" description="Helical" evidence="5">
    <location>
        <begin position="322"/>
        <end position="344"/>
    </location>
</feature>
<evidence type="ECO:0000259" key="6">
    <source>
        <dbReference type="PROSITE" id="PS50850"/>
    </source>
</evidence>
<reference evidence="7" key="1">
    <citation type="journal article" date="2021" name="Environ. Microbiol.">
        <title>New insights into the diversity and evolution of the archaeal mobilome from three complete genomes of Saccharolobus shibatae.</title>
        <authorList>
            <person name="Medvedeva S."/>
            <person name="Brandt D."/>
            <person name="Cvirkaite-Krupovic V."/>
            <person name="Liu Y."/>
            <person name="Severinov K."/>
            <person name="Ishino S."/>
            <person name="Ishino Y."/>
            <person name="Prangishvili D."/>
            <person name="Kalinowski J."/>
            <person name="Krupovic M."/>
        </authorList>
    </citation>
    <scope>NUCLEOTIDE SEQUENCE</scope>
    <source>
        <strain evidence="7">B12</strain>
    </source>
</reference>
<dbReference type="OrthoDB" id="117970at2157"/>
<name>A0A8F5BNG8_SACSH</name>
<evidence type="ECO:0000256" key="5">
    <source>
        <dbReference type="SAM" id="Phobius"/>
    </source>
</evidence>
<keyword evidence="3 5" id="KW-1133">Transmembrane helix</keyword>
<evidence type="ECO:0000256" key="3">
    <source>
        <dbReference type="ARBA" id="ARBA00022989"/>
    </source>
</evidence>
<gene>
    <name evidence="7" type="ORF">J5U23_01289</name>
</gene>
<dbReference type="RefSeq" id="WP_218261458.1">
    <property type="nucleotide sequence ID" value="NZ_CP077717.1"/>
</dbReference>
<comment type="subcellular location">
    <subcellularLocation>
        <location evidence="1">Membrane</location>
        <topology evidence="1">Multi-pass membrane protein</topology>
    </subcellularLocation>
</comment>
<keyword evidence="4 5" id="KW-0472">Membrane</keyword>
<feature type="transmembrane region" description="Helical" evidence="5">
    <location>
        <begin position="414"/>
        <end position="438"/>
    </location>
</feature>
<dbReference type="Pfam" id="PF00083">
    <property type="entry name" value="Sugar_tr"/>
    <property type="match status" value="1"/>
</dbReference>
<evidence type="ECO:0000256" key="1">
    <source>
        <dbReference type="ARBA" id="ARBA00004141"/>
    </source>
</evidence>
<feature type="transmembrane region" description="Helical" evidence="5">
    <location>
        <begin position="168"/>
        <end position="191"/>
    </location>
</feature>
<dbReference type="PROSITE" id="PS00217">
    <property type="entry name" value="SUGAR_TRANSPORT_2"/>
    <property type="match status" value="1"/>
</dbReference>
<feature type="transmembrane region" description="Helical" evidence="5">
    <location>
        <begin position="351"/>
        <end position="372"/>
    </location>
</feature>
<feature type="transmembrane region" description="Helical" evidence="5">
    <location>
        <begin position="135"/>
        <end position="156"/>
    </location>
</feature>
<feature type="transmembrane region" description="Helical" evidence="5">
    <location>
        <begin position="378"/>
        <end position="402"/>
    </location>
</feature>
<dbReference type="GO" id="GO:0016020">
    <property type="term" value="C:membrane"/>
    <property type="evidence" value="ECO:0007669"/>
    <property type="project" value="UniProtKB-SubCell"/>
</dbReference>
<dbReference type="Proteomes" id="UP000694018">
    <property type="component" value="Chromosome"/>
</dbReference>
<feature type="transmembrane region" description="Helical" evidence="5">
    <location>
        <begin position="444"/>
        <end position="465"/>
    </location>
</feature>
<dbReference type="InterPro" id="IPR005828">
    <property type="entry name" value="MFS_sugar_transport-like"/>
</dbReference>
<feature type="transmembrane region" description="Helical" evidence="5">
    <location>
        <begin position="284"/>
        <end position="302"/>
    </location>
</feature>
<feature type="transmembrane region" description="Helical" evidence="5">
    <location>
        <begin position="42"/>
        <end position="62"/>
    </location>
</feature>
<evidence type="ECO:0000313" key="7">
    <source>
        <dbReference type="EMBL" id="QXJ28420.1"/>
    </source>
</evidence>
<feature type="transmembrane region" description="Helical" evidence="5">
    <location>
        <begin position="82"/>
        <end position="102"/>
    </location>
</feature>
<organism evidence="7 8">
    <name type="scientific">Saccharolobus shibatae (strain ATCC 51178 / DSM 5389 / JCM 8931 / NBRC 15437 / B12)</name>
    <name type="common">Sulfolobus shibatae</name>
    <dbReference type="NCBI Taxonomy" id="523848"/>
    <lineage>
        <taxon>Archaea</taxon>
        <taxon>Thermoproteota</taxon>
        <taxon>Thermoprotei</taxon>
        <taxon>Sulfolobales</taxon>
        <taxon>Sulfolobaceae</taxon>
        <taxon>Saccharolobus</taxon>
    </lineage>
</organism>
<dbReference type="PROSITE" id="PS50850">
    <property type="entry name" value="MFS"/>
    <property type="match status" value="1"/>
</dbReference>
<evidence type="ECO:0000256" key="4">
    <source>
        <dbReference type="ARBA" id="ARBA00023136"/>
    </source>
</evidence>
<evidence type="ECO:0000313" key="8">
    <source>
        <dbReference type="Proteomes" id="UP000694018"/>
    </source>
</evidence>
<keyword evidence="2 5" id="KW-0812">Transmembrane</keyword>
<feature type="transmembrane region" description="Helical" evidence="5">
    <location>
        <begin position="197"/>
        <end position="216"/>
    </location>
</feature>